<gene>
    <name evidence="6" type="ORF">DAERI_130137</name>
</gene>
<feature type="transmembrane region" description="Helical" evidence="5">
    <location>
        <begin position="6"/>
        <end position="24"/>
    </location>
</feature>
<name>A0A2I9DWD6_9DEIO</name>
<evidence type="ECO:0000313" key="7">
    <source>
        <dbReference type="Proteomes" id="UP000236569"/>
    </source>
</evidence>
<feature type="transmembrane region" description="Helical" evidence="5">
    <location>
        <begin position="45"/>
        <end position="66"/>
    </location>
</feature>
<dbReference type="GO" id="GO:0016020">
    <property type="term" value="C:membrane"/>
    <property type="evidence" value="ECO:0007669"/>
    <property type="project" value="UniProtKB-SubCell"/>
</dbReference>
<keyword evidence="4 5" id="KW-0472">Membrane</keyword>
<protein>
    <submittedName>
        <fullName evidence="6">DoxX family protein</fullName>
    </submittedName>
</protein>
<proteinExistence type="predicted"/>
<evidence type="ECO:0000256" key="4">
    <source>
        <dbReference type="ARBA" id="ARBA00023136"/>
    </source>
</evidence>
<keyword evidence="7" id="KW-1185">Reference proteome</keyword>
<comment type="subcellular location">
    <subcellularLocation>
        <location evidence="1">Membrane</location>
        <topology evidence="1">Multi-pass membrane protein</topology>
    </subcellularLocation>
</comment>
<keyword evidence="2 5" id="KW-0812">Transmembrane</keyword>
<feature type="transmembrane region" description="Helical" evidence="5">
    <location>
        <begin position="113"/>
        <end position="131"/>
    </location>
</feature>
<evidence type="ECO:0000256" key="3">
    <source>
        <dbReference type="ARBA" id="ARBA00022989"/>
    </source>
</evidence>
<dbReference type="Proteomes" id="UP000236569">
    <property type="component" value="Unassembled WGS sequence"/>
</dbReference>
<accession>A0A2I9DWD6</accession>
<dbReference type="AlphaFoldDB" id="A0A2I9DWD6"/>
<dbReference type="InterPro" id="IPR032808">
    <property type="entry name" value="DoxX"/>
</dbReference>
<sequence>MLVVVSALQIVLALVMLLSGLAKSRMSKARLLQTGQSGMTDLELPTIRFIGISELLGALGLTLPWWTGIAPWLTPLAALGFAVIMVLAFGVHTGLMRRAPSPEVARREAWNRVTNVVLLIASLTVVVVRGGELLGQ</sequence>
<keyword evidence="3 5" id="KW-1133">Transmembrane helix</keyword>
<evidence type="ECO:0000256" key="2">
    <source>
        <dbReference type="ARBA" id="ARBA00022692"/>
    </source>
</evidence>
<organism evidence="6 7">
    <name type="scientific">Deinococcus aerius</name>
    <dbReference type="NCBI Taxonomy" id="200253"/>
    <lineage>
        <taxon>Bacteria</taxon>
        <taxon>Thermotogati</taxon>
        <taxon>Deinococcota</taxon>
        <taxon>Deinococci</taxon>
        <taxon>Deinococcales</taxon>
        <taxon>Deinococcaceae</taxon>
        <taxon>Deinococcus</taxon>
    </lineage>
</organism>
<evidence type="ECO:0000256" key="1">
    <source>
        <dbReference type="ARBA" id="ARBA00004141"/>
    </source>
</evidence>
<evidence type="ECO:0000256" key="5">
    <source>
        <dbReference type="SAM" id="Phobius"/>
    </source>
</evidence>
<comment type="caution">
    <text evidence="6">The sequence shown here is derived from an EMBL/GenBank/DDBJ whole genome shotgun (WGS) entry which is preliminary data.</text>
</comment>
<evidence type="ECO:0000313" key="6">
    <source>
        <dbReference type="EMBL" id="GBF07307.1"/>
    </source>
</evidence>
<feature type="transmembrane region" description="Helical" evidence="5">
    <location>
        <begin position="72"/>
        <end position="92"/>
    </location>
</feature>
<dbReference type="EMBL" id="BFAG01000013">
    <property type="protein sequence ID" value="GBF07307.1"/>
    <property type="molecule type" value="Genomic_DNA"/>
</dbReference>
<dbReference type="Pfam" id="PF13564">
    <property type="entry name" value="DoxX_2"/>
    <property type="match status" value="1"/>
</dbReference>
<reference evidence="7" key="1">
    <citation type="submission" date="2018-01" db="EMBL/GenBank/DDBJ databases">
        <title>Draft Genome Sequence of the Radioresistant Bacterium Deinococcus aerius TR0125, Isolated from the Higher Atmosphere above Japan.</title>
        <authorList>
            <person name="Satoh K."/>
            <person name="Arai H."/>
            <person name="Sanzen T."/>
            <person name="Kawaguchi Y."/>
            <person name="Hayashi H."/>
            <person name="Yokobori S."/>
            <person name="Yamagishi A."/>
            <person name="Oono Y."/>
            <person name="Narumi I."/>
        </authorList>
    </citation>
    <scope>NUCLEOTIDE SEQUENCE [LARGE SCALE GENOMIC DNA]</scope>
    <source>
        <strain evidence="7">TR0125</strain>
    </source>
</reference>